<reference evidence="1 2" key="1">
    <citation type="submission" date="2018-06" db="EMBL/GenBank/DDBJ databases">
        <title>Complete genome of Desulfovibrio marinus P48SEP.</title>
        <authorList>
            <person name="Crispim J.S."/>
            <person name="Vidigal P.M.P."/>
            <person name="Silva L.C.F."/>
            <person name="Araujo L.C."/>
            <person name="Laguardia C.N."/>
            <person name="Dias R.S."/>
            <person name="Sousa M.P."/>
            <person name="Paula S.O."/>
            <person name="Silva C."/>
        </authorList>
    </citation>
    <scope>NUCLEOTIDE SEQUENCE [LARGE SCALE GENOMIC DNA]</scope>
    <source>
        <strain evidence="1 2">P48SEP</strain>
    </source>
</reference>
<organism evidence="1 2">
    <name type="scientific">Oceanidesulfovibrio marinus</name>
    <dbReference type="NCBI Taxonomy" id="370038"/>
    <lineage>
        <taxon>Bacteria</taxon>
        <taxon>Pseudomonadati</taxon>
        <taxon>Thermodesulfobacteriota</taxon>
        <taxon>Desulfovibrionia</taxon>
        <taxon>Desulfovibrionales</taxon>
        <taxon>Desulfovibrionaceae</taxon>
        <taxon>Oceanidesulfovibrio</taxon>
    </lineage>
</organism>
<evidence type="ECO:0000313" key="1">
    <source>
        <dbReference type="EMBL" id="TVM34592.1"/>
    </source>
</evidence>
<gene>
    <name evidence="1" type="ORF">DQK91_08450</name>
</gene>
<accession>A0A6P1ZJ42</accession>
<comment type="caution">
    <text evidence="1">The sequence shown here is derived from an EMBL/GenBank/DDBJ whole genome shotgun (WGS) entry which is preliminary data.</text>
</comment>
<dbReference type="OrthoDB" id="5445923at2"/>
<dbReference type="AlphaFoldDB" id="A0A6P1ZJ42"/>
<protein>
    <submittedName>
        <fullName evidence="1">Uncharacterized protein</fullName>
    </submittedName>
</protein>
<dbReference type="Proteomes" id="UP000434052">
    <property type="component" value="Unassembled WGS sequence"/>
</dbReference>
<proteinExistence type="predicted"/>
<sequence>MTALAQTSAPRFAWAGFSLHIPAGWNPVALEKDFVRFEDGGGPRLECRWQPTEGAYRLERHLSKAASQMKRAAAFRTDGVELPALFLDALQRLEEHGFTAKPFAWTDAAGEAANPGALLHHAESGIAVIIRAFPRAEADEDTELADALATARCHPRNADRLWSVFGVRVWLPGTLYLKTFSFKPGHFRMEFLNSRRVHLVLERLGPAQFALKGSSLEEWAAGFFKSINLRSARSSQGPDGWSVLEKPWPRGFFGAVSRRLPGILRAQRYRLGLRLADQETKILTVRMEGPAPLPDGAFEKICESYEVV</sequence>
<dbReference type="EMBL" id="QMIF01000004">
    <property type="protein sequence ID" value="TVM34592.1"/>
    <property type="molecule type" value="Genomic_DNA"/>
</dbReference>
<name>A0A6P1ZJ42_9BACT</name>
<dbReference type="RefSeq" id="WP_144304913.1">
    <property type="nucleotide sequence ID" value="NZ_QMIF01000004.1"/>
</dbReference>
<evidence type="ECO:0000313" key="2">
    <source>
        <dbReference type="Proteomes" id="UP000434052"/>
    </source>
</evidence>